<keyword evidence="8" id="KW-1185">Reference proteome</keyword>
<feature type="transmembrane region" description="Helical" evidence="6">
    <location>
        <begin position="57"/>
        <end position="80"/>
    </location>
</feature>
<feature type="transmembrane region" description="Helical" evidence="6">
    <location>
        <begin position="334"/>
        <end position="353"/>
    </location>
</feature>
<feature type="transmembrane region" description="Helical" evidence="6">
    <location>
        <begin position="145"/>
        <end position="163"/>
    </location>
</feature>
<dbReference type="InterPro" id="IPR001851">
    <property type="entry name" value="ABC_transp_permease"/>
</dbReference>
<keyword evidence="2" id="KW-1003">Cell membrane</keyword>
<dbReference type="EMBL" id="BMQJ01000005">
    <property type="protein sequence ID" value="GGP94724.1"/>
    <property type="molecule type" value="Genomic_DNA"/>
</dbReference>
<sequence>MMPAGLQRTLLTLAGAAVAVLLAVAVSSVAILAAGASPVTALEAMFDFGDTQNQVVNAIAFILNRAVPLFIAGLAVAIGFRMNLFNIGVEGQYRLAAIVAAFVGSQFVLPAPIQLTVIVVVAMLVGGLYALIPAVLKVTRGVNEVIATIMLNYIATNIAAFLVRGPFTGERAAGQLTISTPELPESAWFPNLNFLFEMFGLPAPRSGLWGFLAVAVLLGVVVWVVLERTRFGFEVKASGLSASAALASGVNPKRMVISAMVLSGAVAGLIGLPEILGRTHSYGSNFTAGLGFLGIAVALLGRNKPVGIAVAALLFGFLDRAAAPLQFADIPPSVVAIIQGTIVLMVVIANEITNRMSLRHEERRAARQLAATPSQAKTEVAA</sequence>
<feature type="transmembrane region" description="Helical" evidence="6">
    <location>
        <begin position="256"/>
        <end position="276"/>
    </location>
</feature>
<evidence type="ECO:0000256" key="3">
    <source>
        <dbReference type="ARBA" id="ARBA00022692"/>
    </source>
</evidence>
<organism evidence="7 8">
    <name type="scientific">Streptosporangium pseudovulgare</name>
    <dbReference type="NCBI Taxonomy" id="35765"/>
    <lineage>
        <taxon>Bacteria</taxon>
        <taxon>Bacillati</taxon>
        <taxon>Actinomycetota</taxon>
        <taxon>Actinomycetes</taxon>
        <taxon>Streptosporangiales</taxon>
        <taxon>Streptosporangiaceae</taxon>
        <taxon>Streptosporangium</taxon>
    </lineage>
</organism>
<proteinExistence type="predicted"/>
<feature type="transmembrane region" description="Helical" evidence="6">
    <location>
        <begin position="92"/>
        <end position="109"/>
    </location>
</feature>
<protein>
    <submittedName>
        <fullName evidence="7">ABC transporter permease</fullName>
    </submittedName>
</protein>
<gene>
    <name evidence="7" type="ORF">GCM10010140_25690</name>
</gene>
<evidence type="ECO:0000256" key="4">
    <source>
        <dbReference type="ARBA" id="ARBA00022989"/>
    </source>
</evidence>
<evidence type="ECO:0000313" key="8">
    <source>
        <dbReference type="Proteomes" id="UP000611554"/>
    </source>
</evidence>
<dbReference type="Proteomes" id="UP000611554">
    <property type="component" value="Unassembled WGS sequence"/>
</dbReference>
<evidence type="ECO:0000256" key="1">
    <source>
        <dbReference type="ARBA" id="ARBA00004651"/>
    </source>
</evidence>
<dbReference type="Pfam" id="PF02653">
    <property type="entry name" value="BPD_transp_2"/>
    <property type="match status" value="1"/>
</dbReference>
<evidence type="ECO:0000256" key="2">
    <source>
        <dbReference type="ARBA" id="ARBA00022475"/>
    </source>
</evidence>
<feature type="transmembrane region" description="Helical" evidence="6">
    <location>
        <begin position="282"/>
        <end position="301"/>
    </location>
</feature>
<comment type="caution">
    <text evidence="7">The sequence shown here is derived from an EMBL/GenBank/DDBJ whole genome shotgun (WGS) entry which is preliminary data.</text>
</comment>
<reference evidence="8" key="1">
    <citation type="journal article" date="2019" name="Int. J. Syst. Evol. Microbiol.">
        <title>The Global Catalogue of Microorganisms (GCM) 10K type strain sequencing project: providing services to taxonomists for standard genome sequencing and annotation.</title>
        <authorList>
            <consortium name="The Broad Institute Genomics Platform"/>
            <consortium name="The Broad Institute Genome Sequencing Center for Infectious Disease"/>
            <person name="Wu L."/>
            <person name="Ma J."/>
        </authorList>
    </citation>
    <scope>NUCLEOTIDE SEQUENCE [LARGE SCALE GENOMIC DNA]</scope>
    <source>
        <strain evidence="8">JCM 3115</strain>
    </source>
</reference>
<feature type="transmembrane region" description="Helical" evidence="6">
    <location>
        <begin position="115"/>
        <end position="136"/>
    </location>
</feature>
<name>A0ABQ2QU62_9ACTN</name>
<dbReference type="PANTHER" id="PTHR47089">
    <property type="entry name" value="ABC TRANSPORTER, PERMEASE PROTEIN"/>
    <property type="match status" value="1"/>
</dbReference>
<keyword evidence="4 6" id="KW-1133">Transmembrane helix</keyword>
<feature type="transmembrane region" description="Helical" evidence="6">
    <location>
        <begin position="308"/>
        <end position="328"/>
    </location>
</feature>
<keyword evidence="3 6" id="KW-0812">Transmembrane</keyword>
<evidence type="ECO:0000256" key="5">
    <source>
        <dbReference type="ARBA" id="ARBA00023136"/>
    </source>
</evidence>
<dbReference type="PANTHER" id="PTHR47089:SF1">
    <property type="entry name" value="GUANOSINE ABC TRANSPORTER PERMEASE PROTEIN NUPP"/>
    <property type="match status" value="1"/>
</dbReference>
<dbReference type="RefSeq" id="WP_229811210.1">
    <property type="nucleotide sequence ID" value="NZ_BMQJ01000005.1"/>
</dbReference>
<dbReference type="CDD" id="cd06580">
    <property type="entry name" value="TM_PBP1_transp_TpRbsC_like"/>
    <property type="match status" value="1"/>
</dbReference>
<keyword evidence="5 6" id="KW-0472">Membrane</keyword>
<accession>A0ABQ2QU62</accession>
<feature type="transmembrane region" description="Helical" evidence="6">
    <location>
        <begin position="208"/>
        <end position="226"/>
    </location>
</feature>
<evidence type="ECO:0000256" key="6">
    <source>
        <dbReference type="SAM" id="Phobius"/>
    </source>
</evidence>
<comment type="subcellular location">
    <subcellularLocation>
        <location evidence="1">Cell membrane</location>
        <topology evidence="1">Multi-pass membrane protein</topology>
    </subcellularLocation>
</comment>
<evidence type="ECO:0000313" key="7">
    <source>
        <dbReference type="EMBL" id="GGP94724.1"/>
    </source>
</evidence>